<dbReference type="Proteomes" id="UP000004095">
    <property type="component" value="Unassembled WGS sequence"/>
</dbReference>
<proteinExistence type="predicted"/>
<dbReference type="AlphaFoldDB" id="A2A015"/>
<comment type="caution">
    <text evidence="2">The sequence shown here is derived from an EMBL/GenBank/DDBJ whole genome shotgun (WGS) entry which is preliminary data.</text>
</comment>
<feature type="non-terminal residue" evidence="2">
    <location>
        <position position="111"/>
    </location>
</feature>
<reference evidence="2 3" key="1">
    <citation type="submission" date="2007-01" db="EMBL/GenBank/DDBJ databases">
        <authorList>
            <person name="Haygood M."/>
            <person name="Podell S."/>
            <person name="Anderson C."/>
            <person name="Hopkinson B."/>
            <person name="Roe K."/>
            <person name="Barbeau K."/>
            <person name="Gaasterland T."/>
            <person name="Ferriera S."/>
            <person name="Johnson J."/>
            <person name="Kravitz S."/>
            <person name="Beeson K."/>
            <person name="Sutton G."/>
            <person name="Rogers Y.-H."/>
            <person name="Friedman R."/>
            <person name="Frazier M."/>
            <person name="Venter J.C."/>
        </authorList>
    </citation>
    <scope>NUCLEOTIDE SEQUENCE [LARGE SCALE GENOMIC DNA]</scope>
    <source>
        <strain evidence="2 3">ATCC 23134</strain>
    </source>
</reference>
<gene>
    <name evidence="2" type="ORF">M23134_03331</name>
</gene>
<sequence>MKRVIQCLLTGLLLWTSVQGNAQSHQEYYQILQQWMQDMKKVQFPAPGQYYLMHLRMKMVPRNKYLENKETEVKMIAGANQLVYETDQVSIYQDRRNLYQVFHPQKLILHK</sequence>
<accession>A2A015</accession>
<organism evidence="2 3">
    <name type="scientific">Microscilla marina ATCC 23134</name>
    <dbReference type="NCBI Taxonomy" id="313606"/>
    <lineage>
        <taxon>Bacteria</taxon>
        <taxon>Pseudomonadati</taxon>
        <taxon>Bacteroidota</taxon>
        <taxon>Cytophagia</taxon>
        <taxon>Cytophagales</taxon>
        <taxon>Microscillaceae</taxon>
        <taxon>Microscilla</taxon>
    </lineage>
</organism>
<evidence type="ECO:0000313" key="2">
    <source>
        <dbReference type="EMBL" id="EAY24033.1"/>
    </source>
</evidence>
<dbReference type="EMBL" id="AAWS01000087">
    <property type="protein sequence ID" value="EAY24033.1"/>
    <property type="molecule type" value="Genomic_DNA"/>
</dbReference>
<name>A2A015_MICM2</name>
<dbReference type="RefSeq" id="WP_002705651.1">
    <property type="nucleotide sequence ID" value="NZ_AAWS01000087.1"/>
</dbReference>
<feature type="chain" id="PRO_5002642584" evidence="1">
    <location>
        <begin position="23"/>
        <end position="111"/>
    </location>
</feature>
<evidence type="ECO:0000313" key="3">
    <source>
        <dbReference type="Proteomes" id="UP000004095"/>
    </source>
</evidence>
<keyword evidence="3" id="KW-1185">Reference proteome</keyword>
<evidence type="ECO:0000256" key="1">
    <source>
        <dbReference type="SAM" id="SignalP"/>
    </source>
</evidence>
<keyword evidence="1" id="KW-0732">Signal</keyword>
<feature type="signal peptide" evidence="1">
    <location>
        <begin position="1"/>
        <end position="22"/>
    </location>
</feature>
<protein>
    <submittedName>
        <fullName evidence="2">Uncharacterized protein</fullName>
    </submittedName>
</protein>